<sequence length="285" mass="31472">MSRTLSSAARQPPPEKEDDPVTVLVTGFRPFLQKFPKNTSWEIASTLPALLPSSPSSPTPIHIHVHHEPVRVTYSHVVSFIPQLLAPANSITPRPDIILHIGLAADQSFYTLEKGAQGRGYGAIPDVDGGRFGDERMEEMFPKGMFPQVLETSLDVEDVLRRWRRGVGYENPDEEIGVQDEKTKTPDVRNSPDAGNFMCGFTYYNSLAHYFSIKKDERPVVFLHVPDLSDSDEKLAVGREVTIALIKAVVESRRKKGVVDGVPRVADGGEDGDVKAGTDVNFAEH</sequence>
<dbReference type="Proteomes" id="UP000799755">
    <property type="component" value="Unassembled WGS sequence"/>
</dbReference>
<protein>
    <submittedName>
        <fullName evidence="1">Peptidase C15, pyroglutamyl peptidase I-like protein</fullName>
    </submittedName>
</protein>
<reference evidence="1" key="1">
    <citation type="journal article" date="2020" name="Stud. Mycol.">
        <title>101 Dothideomycetes genomes: a test case for predicting lifestyles and emergence of pathogens.</title>
        <authorList>
            <person name="Haridas S."/>
            <person name="Albert R."/>
            <person name="Binder M."/>
            <person name="Bloem J."/>
            <person name="Labutti K."/>
            <person name="Salamov A."/>
            <person name="Andreopoulos B."/>
            <person name="Baker S."/>
            <person name="Barry K."/>
            <person name="Bills G."/>
            <person name="Bluhm B."/>
            <person name="Cannon C."/>
            <person name="Castanera R."/>
            <person name="Culley D."/>
            <person name="Daum C."/>
            <person name="Ezra D."/>
            <person name="Gonzalez J."/>
            <person name="Henrissat B."/>
            <person name="Kuo A."/>
            <person name="Liang C."/>
            <person name="Lipzen A."/>
            <person name="Lutzoni F."/>
            <person name="Magnuson J."/>
            <person name="Mondo S."/>
            <person name="Nolan M."/>
            <person name="Ohm R."/>
            <person name="Pangilinan J."/>
            <person name="Park H.-J."/>
            <person name="Ramirez L."/>
            <person name="Alfaro M."/>
            <person name="Sun H."/>
            <person name="Tritt A."/>
            <person name="Yoshinaga Y."/>
            <person name="Zwiers L.-H."/>
            <person name="Turgeon B."/>
            <person name="Goodwin S."/>
            <person name="Spatafora J."/>
            <person name="Crous P."/>
            <person name="Grigoriev I."/>
        </authorList>
    </citation>
    <scope>NUCLEOTIDE SEQUENCE</scope>
    <source>
        <strain evidence="1">ATCC 200398</strain>
    </source>
</reference>
<name>A0ACB6QK80_9PLEO</name>
<comment type="caution">
    <text evidence="1">The sequence shown here is derived from an EMBL/GenBank/DDBJ whole genome shotgun (WGS) entry which is preliminary data.</text>
</comment>
<keyword evidence="2" id="KW-1185">Reference proteome</keyword>
<proteinExistence type="predicted"/>
<dbReference type="EMBL" id="MU003524">
    <property type="protein sequence ID" value="KAF2466522.1"/>
    <property type="molecule type" value="Genomic_DNA"/>
</dbReference>
<organism evidence="1 2">
    <name type="scientific">Lindgomyces ingoldianus</name>
    <dbReference type="NCBI Taxonomy" id="673940"/>
    <lineage>
        <taxon>Eukaryota</taxon>
        <taxon>Fungi</taxon>
        <taxon>Dikarya</taxon>
        <taxon>Ascomycota</taxon>
        <taxon>Pezizomycotina</taxon>
        <taxon>Dothideomycetes</taxon>
        <taxon>Pleosporomycetidae</taxon>
        <taxon>Pleosporales</taxon>
        <taxon>Lindgomycetaceae</taxon>
        <taxon>Lindgomyces</taxon>
    </lineage>
</organism>
<evidence type="ECO:0000313" key="2">
    <source>
        <dbReference type="Proteomes" id="UP000799755"/>
    </source>
</evidence>
<gene>
    <name evidence="1" type="ORF">BDR25DRAFT_306062</name>
</gene>
<accession>A0ACB6QK80</accession>
<evidence type="ECO:0000313" key="1">
    <source>
        <dbReference type="EMBL" id="KAF2466522.1"/>
    </source>
</evidence>